<accession>A0AAQ4CQJ6</accession>
<protein>
    <submittedName>
        <fullName evidence="1">Uncharacterized protein</fullName>
    </submittedName>
</protein>
<dbReference type="KEGG" id="scas:SACC_10940"/>
<sequence>MKTGLIKKDGKSYAYIEFENEEEIDKFFDEVEKKANLSRKPSYETQSPK</sequence>
<dbReference type="Proteomes" id="UP001319921">
    <property type="component" value="Chromosome"/>
</dbReference>
<organism evidence="1 2">
    <name type="scientific">Saccharolobus caldissimus</name>
    <dbReference type="NCBI Taxonomy" id="1702097"/>
    <lineage>
        <taxon>Archaea</taxon>
        <taxon>Thermoproteota</taxon>
        <taxon>Thermoprotei</taxon>
        <taxon>Sulfolobales</taxon>
        <taxon>Sulfolobaceae</taxon>
        <taxon>Saccharolobus</taxon>
    </lineage>
</organism>
<evidence type="ECO:0000313" key="1">
    <source>
        <dbReference type="EMBL" id="BDB98077.1"/>
    </source>
</evidence>
<dbReference type="GeneID" id="68865839"/>
<evidence type="ECO:0000313" key="2">
    <source>
        <dbReference type="Proteomes" id="UP001319921"/>
    </source>
</evidence>
<keyword evidence="2" id="KW-1185">Reference proteome</keyword>
<gene>
    <name evidence="1" type="ORF">SACC_10940</name>
</gene>
<name>A0AAQ4CQJ6_9CREN</name>
<reference evidence="1 2" key="1">
    <citation type="journal article" date="2022" name="Microbiol. Resour. Announc.">
        <title>Complete Genome Sequence of the Hyperthermophilic and Acidophilic Archaeon Saccharolobus caldissimus Strain HS-3T.</title>
        <authorList>
            <person name="Sakai H.D."/>
            <person name="Kurosawa N."/>
        </authorList>
    </citation>
    <scope>NUCLEOTIDE SEQUENCE [LARGE SCALE GENOMIC DNA]</scope>
    <source>
        <strain evidence="1 2">JCM32116</strain>
    </source>
</reference>
<dbReference type="RefSeq" id="WP_229572019.1">
    <property type="nucleotide sequence ID" value="NZ_AP025226.1"/>
</dbReference>
<dbReference type="AlphaFoldDB" id="A0AAQ4CQJ6"/>
<dbReference type="EMBL" id="AP025226">
    <property type="protein sequence ID" value="BDB98077.1"/>
    <property type="molecule type" value="Genomic_DNA"/>
</dbReference>
<proteinExistence type="predicted"/>